<protein>
    <recommendedName>
        <fullName evidence="1">Amine oxidase domain-containing protein</fullName>
    </recommendedName>
</protein>
<proteinExistence type="predicted"/>
<evidence type="ECO:0000313" key="3">
    <source>
        <dbReference type="Proteomes" id="UP000179266"/>
    </source>
</evidence>
<name>A0A1F7S8N6_9BACT</name>
<comment type="caution">
    <text evidence="2">The sequence shown here is derived from an EMBL/GenBank/DDBJ whole genome shotgun (WGS) entry which is preliminary data.</text>
</comment>
<organism evidence="2 3">
    <name type="scientific">Candidatus Schekmanbacteria bacterium RBG_13_48_7</name>
    <dbReference type="NCBI Taxonomy" id="1817878"/>
    <lineage>
        <taxon>Bacteria</taxon>
        <taxon>Candidatus Schekmaniibacteriota</taxon>
    </lineage>
</organism>
<reference evidence="2 3" key="1">
    <citation type="journal article" date="2016" name="Nat. Commun.">
        <title>Thousands of microbial genomes shed light on interconnected biogeochemical processes in an aquifer system.</title>
        <authorList>
            <person name="Anantharaman K."/>
            <person name="Brown C.T."/>
            <person name="Hug L.A."/>
            <person name="Sharon I."/>
            <person name="Castelle C.J."/>
            <person name="Probst A.J."/>
            <person name="Thomas B.C."/>
            <person name="Singh A."/>
            <person name="Wilkins M.J."/>
            <person name="Karaoz U."/>
            <person name="Brodie E.L."/>
            <person name="Williams K.H."/>
            <person name="Hubbard S.S."/>
            <person name="Banfield J.F."/>
        </authorList>
    </citation>
    <scope>NUCLEOTIDE SEQUENCE [LARGE SCALE GENOMIC DNA]</scope>
</reference>
<dbReference type="Proteomes" id="UP000179266">
    <property type="component" value="Unassembled WGS sequence"/>
</dbReference>
<dbReference type="SUPFAM" id="SSF51905">
    <property type="entry name" value="FAD/NAD(P)-binding domain"/>
    <property type="match status" value="1"/>
</dbReference>
<dbReference type="PRINTS" id="PR00419">
    <property type="entry name" value="ADXRDTASE"/>
</dbReference>
<evidence type="ECO:0000313" key="2">
    <source>
        <dbReference type="EMBL" id="OGL50175.1"/>
    </source>
</evidence>
<sequence>MSKPVKIVILGGGPAGCTAAWKLSEQGYLVELIEKDAIIGGLSSTVRKNGYIFDLGGHRFISKDLKVLNEIKNLLGSELKPRARKSVIRLRGKYFHYPLEPLDLLMKMNPVTSLSCFADFAVTTVKNKLKTTPDISLHDWIAKRFGTSLYNIYFGPYSEKLWGVSPDKISADWASQRISLLNLWDVILHLFWKGRDKPVTYATRYLYPERGIGQICERMAEIIQENRGRIYTEMRVTRLQIKDGKVIKIIGESKTGIHEFEADFFLSTIPLPELLLSLEPTIPESLQQTCDLLSFRSLRFLNIMIDREQISNNNWIYIPEDRFTFFRIQEPKNWSETNTPPGKTSLILEIACNYRDEIWNLADKTLFTRCLEDLSDLGFKLKESEIEGYFSTFAQHAYPKYLIGYKQRIKDALEEISRCSNLLSFGRQGLFRYNNMDHSVKMGMVASEIIMNKKSSSKLYDIGSGQEYFETDETLKDLD</sequence>
<feature type="domain" description="Amine oxidase" evidence="1">
    <location>
        <begin position="15"/>
        <end position="404"/>
    </location>
</feature>
<accession>A0A1F7S8N6</accession>
<dbReference type="GO" id="GO:0016491">
    <property type="term" value="F:oxidoreductase activity"/>
    <property type="evidence" value="ECO:0007669"/>
    <property type="project" value="InterPro"/>
</dbReference>
<dbReference type="PANTHER" id="PTHR21197">
    <property type="entry name" value="UDP-GALACTOPYRANOSE MUTASE"/>
    <property type="match status" value="1"/>
</dbReference>
<evidence type="ECO:0000259" key="1">
    <source>
        <dbReference type="Pfam" id="PF01593"/>
    </source>
</evidence>
<dbReference type="Gene3D" id="3.50.50.60">
    <property type="entry name" value="FAD/NAD(P)-binding domain"/>
    <property type="match status" value="1"/>
</dbReference>
<dbReference type="AlphaFoldDB" id="A0A1F7S8N6"/>
<dbReference type="PANTHER" id="PTHR21197:SF0">
    <property type="entry name" value="UDP-GALACTOPYRANOSE MUTASE"/>
    <property type="match status" value="1"/>
</dbReference>
<gene>
    <name evidence="2" type="ORF">A2161_11025</name>
</gene>
<dbReference type="InterPro" id="IPR002937">
    <property type="entry name" value="Amino_oxidase"/>
</dbReference>
<dbReference type="EMBL" id="MGDD01000006">
    <property type="protein sequence ID" value="OGL50175.1"/>
    <property type="molecule type" value="Genomic_DNA"/>
</dbReference>
<dbReference type="GO" id="GO:0008767">
    <property type="term" value="F:UDP-galactopyranose mutase activity"/>
    <property type="evidence" value="ECO:0007669"/>
    <property type="project" value="TreeGrafter"/>
</dbReference>
<dbReference type="GO" id="GO:0005829">
    <property type="term" value="C:cytosol"/>
    <property type="evidence" value="ECO:0007669"/>
    <property type="project" value="TreeGrafter"/>
</dbReference>
<dbReference type="GO" id="GO:0050660">
    <property type="term" value="F:flavin adenine dinucleotide binding"/>
    <property type="evidence" value="ECO:0007669"/>
    <property type="project" value="TreeGrafter"/>
</dbReference>
<dbReference type="Pfam" id="PF01593">
    <property type="entry name" value="Amino_oxidase"/>
    <property type="match status" value="1"/>
</dbReference>
<dbReference type="InterPro" id="IPR036188">
    <property type="entry name" value="FAD/NAD-bd_sf"/>
</dbReference>